<dbReference type="PANTHER" id="PTHR44591:SF3">
    <property type="entry name" value="RESPONSE REGULATORY DOMAIN-CONTAINING PROTEIN"/>
    <property type="match status" value="1"/>
</dbReference>
<protein>
    <recommendedName>
        <fullName evidence="2">Response regulatory domain-containing protein</fullName>
    </recommendedName>
</protein>
<dbReference type="InterPro" id="IPR001789">
    <property type="entry name" value="Sig_transdc_resp-reg_receiver"/>
</dbReference>
<reference evidence="3" key="1">
    <citation type="journal article" date="2015" name="Nature">
        <title>Complex archaea that bridge the gap between prokaryotes and eukaryotes.</title>
        <authorList>
            <person name="Spang A."/>
            <person name="Saw J.H."/>
            <person name="Jorgensen S.L."/>
            <person name="Zaremba-Niedzwiedzka K."/>
            <person name="Martijn J."/>
            <person name="Lind A.E."/>
            <person name="van Eijk R."/>
            <person name="Schleper C."/>
            <person name="Guy L."/>
            <person name="Ettema T.J."/>
        </authorList>
    </citation>
    <scope>NUCLEOTIDE SEQUENCE</scope>
</reference>
<dbReference type="AlphaFoldDB" id="A0A0F9VRH2"/>
<evidence type="ECO:0000256" key="1">
    <source>
        <dbReference type="ARBA" id="ARBA00022553"/>
    </source>
</evidence>
<organism evidence="3">
    <name type="scientific">marine sediment metagenome</name>
    <dbReference type="NCBI Taxonomy" id="412755"/>
    <lineage>
        <taxon>unclassified sequences</taxon>
        <taxon>metagenomes</taxon>
        <taxon>ecological metagenomes</taxon>
    </lineage>
</organism>
<dbReference type="PROSITE" id="PS50110">
    <property type="entry name" value="RESPONSE_REGULATORY"/>
    <property type="match status" value="1"/>
</dbReference>
<dbReference type="PANTHER" id="PTHR44591">
    <property type="entry name" value="STRESS RESPONSE REGULATOR PROTEIN 1"/>
    <property type="match status" value="1"/>
</dbReference>
<feature type="domain" description="Response regulatory" evidence="2">
    <location>
        <begin position="2"/>
        <end position="121"/>
    </location>
</feature>
<name>A0A0F9VRH2_9ZZZZ</name>
<dbReference type="EMBL" id="LAZR01000030">
    <property type="protein sequence ID" value="KKO02523.1"/>
    <property type="molecule type" value="Genomic_DNA"/>
</dbReference>
<dbReference type="GO" id="GO:0000160">
    <property type="term" value="P:phosphorelay signal transduction system"/>
    <property type="evidence" value="ECO:0007669"/>
    <property type="project" value="InterPro"/>
</dbReference>
<dbReference type="SMART" id="SM00448">
    <property type="entry name" value="REC"/>
    <property type="match status" value="1"/>
</dbReference>
<keyword evidence="1" id="KW-0597">Phosphoprotein</keyword>
<dbReference type="InterPro" id="IPR050595">
    <property type="entry name" value="Bact_response_regulator"/>
</dbReference>
<comment type="caution">
    <text evidence="3">The sequence shown here is derived from an EMBL/GenBank/DDBJ whole genome shotgun (WGS) entry which is preliminary data.</text>
</comment>
<evidence type="ECO:0000259" key="2">
    <source>
        <dbReference type="PROSITE" id="PS50110"/>
    </source>
</evidence>
<accession>A0A0F9VRH2</accession>
<gene>
    <name evidence="3" type="ORF">LCGC14_0104780</name>
</gene>
<dbReference type="SUPFAM" id="SSF52172">
    <property type="entry name" value="CheY-like"/>
    <property type="match status" value="1"/>
</dbReference>
<dbReference type="Gene3D" id="3.40.50.2300">
    <property type="match status" value="1"/>
</dbReference>
<proteinExistence type="predicted"/>
<dbReference type="CDD" id="cd17574">
    <property type="entry name" value="REC_OmpR"/>
    <property type="match status" value="1"/>
</dbReference>
<evidence type="ECO:0000313" key="3">
    <source>
        <dbReference type="EMBL" id="KKO02523.1"/>
    </source>
</evidence>
<dbReference type="InterPro" id="IPR011006">
    <property type="entry name" value="CheY-like_superfamily"/>
</dbReference>
<sequence>MKILAVDDDPTILDLLRDCLTPSLGFDLICADSAEDGMAKIEEHGASFDCFLLDIMLPGVDGITLCDDIRTMQAYKSAPIIMITGSRKHDLMDTAFRAGATDFIFKPLNGIELGARINMAGMLSDSLRREREAAHTLAELSGLMKVRVDESFDLNVVGVDDLHGFENHMLRLPEGCYAMNLFAVKLPQIRNIFDAASPAEFCRQMGLVAQATVAALVHEKCYMGYAGDGIIVGTVIGRHRIKPDEIQKDIENILSHDGTAVRIGGDFSADVTVKLVSNQRLWSGLSACNTLRDFLGRETVPDSASTDRTDGYAELADGL</sequence>
<dbReference type="Pfam" id="PF00072">
    <property type="entry name" value="Response_reg"/>
    <property type="match status" value="1"/>
</dbReference>